<dbReference type="Proteomes" id="UP000306192">
    <property type="component" value="Unassembled WGS sequence"/>
</dbReference>
<sequence length="120" mass="13540">MTDDTATDPKVTLRSFHSVVNMTASQLEKWLRTEESKAVGQKKDSGGKKDSDESVGHASGRRIVALLQKNQSEFTDGDYEHMTTVVGFVHRHLKQRPSGDVTDTPWRFSLMNWGHDPLKK</sequence>
<dbReference type="PANTHER" id="PTHR40630">
    <property type="entry name" value="POSSIBLE DNA-BINDING PROTEIN"/>
    <property type="match status" value="1"/>
</dbReference>
<evidence type="ECO:0000313" key="2">
    <source>
        <dbReference type="EMBL" id="TIH40746.1"/>
    </source>
</evidence>
<evidence type="ECO:0000313" key="3">
    <source>
        <dbReference type="Proteomes" id="UP000306192"/>
    </source>
</evidence>
<dbReference type="EMBL" id="QYRT01000002">
    <property type="protein sequence ID" value="TIH40746.1"/>
    <property type="molecule type" value="Genomic_DNA"/>
</dbReference>
<organism evidence="2 3">
    <name type="scientific">Subtercola vilae</name>
    <dbReference type="NCBI Taxonomy" id="2056433"/>
    <lineage>
        <taxon>Bacteria</taxon>
        <taxon>Bacillati</taxon>
        <taxon>Actinomycetota</taxon>
        <taxon>Actinomycetes</taxon>
        <taxon>Micrococcales</taxon>
        <taxon>Microbacteriaceae</taxon>
        <taxon>Subtercola</taxon>
    </lineage>
</organism>
<dbReference type="RefSeq" id="WP_136640517.1">
    <property type="nucleotide sequence ID" value="NZ_QYRT01000002.1"/>
</dbReference>
<comment type="caution">
    <text evidence="2">The sequence shown here is derived from an EMBL/GenBank/DDBJ whole genome shotgun (WGS) entry which is preliminary data.</text>
</comment>
<dbReference type="Pfam" id="PF11338">
    <property type="entry name" value="DUF3140"/>
    <property type="match status" value="1"/>
</dbReference>
<protein>
    <submittedName>
        <fullName evidence="2">DUF3140 domain-containing protein</fullName>
    </submittedName>
</protein>
<reference evidence="2 3" key="1">
    <citation type="journal article" date="2019" name="Microorganisms">
        <title>Systematic Affiliation and Genome Analysis of Subtercola vilae DB165(T) with Particular Emphasis on Cold Adaptation of an Isolate from a High-Altitude Cold Volcano Lake.</title>
        <authorList>
            <person name="Villalobos A.S."/>
            <person name="Wiese J."/>
            <person name="Imhoff J.F."/>
            <person name="Dorador C."/>
            <person name="Keller A."/>
            <person name="Hentschel U."/>
        </authorList>
    </citation>
    <scope>NUCLEOTIDE SEQUENCE [LARGE SCALE GENOMIC DNA]</scope>
    <source>
        <strain evidence="2 3">DB165</strain>
    </source>
</reference>
<dbReference type="PANTHER" id="PTHR40630:SF1">
    <property type="entry name" value="DNA-BINDING PROTEIN"/>
    <property type="match status" value="1"/>
</dbReference>
<keyword evidence="3" id="KW-1185">Reference proteome</keyword>
<feature type="region of interest" description="Disordered" evidence="1">
    <location>
        <begin position="32"/>
        <end position="59"/>
    </location>
</feature>
<dbReference type="OrthoDB" id="513524at2"/>
<name>A0A4T2CDU3_9MICO</name>
<dbReference type="InterPro" id="IPR021487">
    <property type="entry name" value="DUF3140"/>
</dbReference>
<feature type="compositionally biased region" description="Basic and acidic residues" evidence="1">
    <location>
        <begin position="32"/>
        <end position="55"/>
    </location>
</feature>
<accession>A0A4T2CDU3</accession>
<dbReference type="AlphaFoldDB" id="A0A4T2CDU3"/>
<gene>
    <name evidence="2" type="ORF">D4765_01835</name>
</gene>
<proteinExistence type="predicted"/>
<evidence type="ECO:0000256" key="1">
    <source>
        <dbReference type="SAM" id="MobiDB-lite"/>
    </source>
</evidence>